<evidence type="ECO:0000256" key="4">
    <source>
        <dbReference type="SAM" id="SignalP"/>
    </source>
</evidence>
<dbReference type="SMART" id="SM00060">
    <property type="entry name" value="FN3"/>
    <property type="match status" value="1"/>
</dbReference>
<dbReference type="EMBL" id="IACF01003872">
    <property type="protein sequence ID" value="LAB69479.1"/>
    <property type="molecule type" value="mRNA"/>
</dbReference>
<dbReference type="SMART" id="SM00408">
    <property type="entry name" value="IGc2"/>
    <property type="match status" value="3"/>
</dbReference>
<dbReference type="GO" id="GO:0005886">
    <property type="term" value="C:plasma membrane"/>
    <property type="evidence" value="ECO:0007669"/>
    <property type="project" value="TreeGrafter"/>
</dbReference>
<evidence type="ECO:0000259" key="5">
    <source>
        <dbReference type="PROSITE" id="PS50835"/>
    </source>
</evidence>
<feature type="domain" description="Ig-like" evidence="5">
    <location>
        <begin position="225"/>
        <end position="313"/>
    </location>
</feature>
<proteinExistence type="evidence at transcript level"/>
<keyword evidence="1" id="KW-0677">Repeat</keyword>
<feature type="domain" description="Ig-like" evidence="5">
    <location>
        <begin position="135"/>
        <end position="216"/>
    </location>
</feature>
<organism evidence="7">
    <name type="scientific">Hirondellea gigas</name>
    <dbReference type="NCBI Taxonomy" id="1518452"/>
    <lineage>
        <taxon>Eukaryota</taxon>
        <taxon>Metazoa</taxon>
        <taxon>Ecdysozoa</taxon>
        <taxon>Arthropoda</taxon>
        <taxon>Crustacea</taxon>
        <taxon>Multicrustacea</taxon>
        <taxon>Malacostraca</taxon>
        <taxon>Eumalacostraca</taxon>
        <taxon>Peracarida</taxon>
        <taxon>Amphipoda</taxon>
        <taxon>Amphilochidea</taxon>
        <taxon>Lysianassida</taxon>
        <taxon>Lysianassidira</taxon>
        <taxon>Lysianassoidea</taxon>
        <taxon>Lysianassidae</taxon>
        <taxon>Hirondellea</taxon>
    </lineage>
</organism>
<reference evidence="7" key="2">
    <citation type="journal article" date="2018" name="Biosci. Biotechnol. Biochem.">
        <title>Polysaccharide hydrolase of the hadal zone amphipods Hirondellea gigas.</title>
        <authorList>
            <person name="Kobayashi H."/>
            <person name="Nagahama T."/>
            <person name="Arai W."/>
            <person name="Sasagawa Y."/>
            <person name="Umeda M."/>
            <person name="Hayashi T."/>
            <person name="Nikaido I."/>
            <person name="Watanabe H."/>
            <person name="Oguri K."/>
            <person name="Kitazato H."/>
            <person name="Fujioka K."/>
            <person name="Kido Y."/>
            <person name="Takami H."/>
        </authorList>
    </citation>
    <scope>NUCLEOTIDE SEQUENCE</scope>
    <source>
        <tissue evidence="7">Whole body</tissue>
    </source>
</reference>
<dbReference type="InterPro" id="IPR007110">
    <property type="entry name" value="Ig-like_dom"/>
</dbReference>
<dbReference type="PROSITE" id="PS50835">
    <property type="entry name" value="IG_LIKE"/>
    <property type="match status" value="2"/>
</dbReference>
<dbReference type="Pfam" id="PF07679">
    <property type="entry name" value="I-set"/>
    <property type="match status" value="1"/>
</dbReference>
<dbReference type="GO" id="GO:0043025">
    <property type="term" value="C:neuronal cell body"/>
    <property type="evidence" value="ECO:0007669"/>
    <property type="project" value="TreeGrafter"/>
</dbReference>
<dbReference type="FunFam" id="2.60.40.10:FF:000032">
    <property type="entry name" value="palladin isoform X1"/>
    <property type="match status" value="2"/>
</dbReference>
<keyword evidence="3" id="KW-0393">Immunoglobulin domain</keyword>
<dbReference type="AlphaFoldDB" id="A0A2P2I635"/>
<evidence type="ECO:0000256" key="2">
    <source>
        <dbReference type="ARBA" id="ARBA00023157"/>
    </source>
</evidence>
<evidence type="ECO:0000259" key="6">
    <source>
        <dbReference type="PROSITE" id="PS50853"/>
    </source>
</evidence>
<dbReference type="InterPro" id="IPR003598">
    <property type="entry name" value="Ig_sub2"/>
</dbReference>
<dbReference type="InterPro" id="IPR003599">
    <property type="entry name" value="Ig_sub"/>
</dbReference>
<dbReference type="SUPFAM" id="SSF48726">
    <property type="entry name" value="Immunoglobulin"/>
    <property type="match status" value="3"/>
</dbReference>
<dbReference type="Pfam" id="PF00041">
    <property type="entry name" value="fn3"/>
    <property type="match status" value="1"/>
</dbReference>
<keyword evidence="2" id="KW-1015">Disulfide bond</keyword>
<dbReference type="PROSITE" id="PS50853">
    <property type="entry name" value="FN3"/>
    <property type="match status" value="1"/>
</dbReference>
<dbReference type="CDD" id="cd00063">
    <property type="entry name" value="FN3"/>
    <property type="match status" value="1"/>
</dbReference>
<dbReference type="InterPro" id="IPR013783">
    <property type="entry name" value="Ig-like_fold"/>
</dbReference>
<dbReference type="InterPro" id="IPR013098">
    <property type="entry name" value="Ig_I-set"/>
</dbReference>
<dbReference type="GO" id="GO:0030424">
    <property type="term" value="C:axon"/>
    <property type="evidence" value="ECO:0007669"/>
    <property type="project" value="TreeGrafter"/>
</dbReference>
<dbReference type="CDD" id="cd00096">
    <property type="entry name" value="Ig"/>
    <property type="match status" value="1"/>
</dbReference>
<feature type="domain" description="Fibronectin type-III" evidence="6">
    <location>
        <begin position="315"/>
        <end position="425"/>
    </location>
</feature>
<sequence length="457" mass="50420">MMLEATHLILLLITSAVSLPPSPDYVGDSSVENLPKFNTRSQKLEVAEGRDVRIPCSLNRDLKLPMIIKKEENDYGGGELLFVGNEKLANDRYSMLNGEMTITGVRRADAGAFLCYYQGIEGLKLRHFVEVQYPPTVHSITSLEQRVSKGASVTLECTAEGNPMPKILWSREGGRLPSGAESEEGLSMTLEGVDRHVEGRYTCTAANGVGEPASVTMNIAVEYPPEIITEKEIVRTGENDRVELVCIVHARPAGKVVWTKDGAPVPHENRAKEHHGGHRHLLTLDPVTKKDFGVYQCRASNSLGEASKDISVTDEPNMPHFTSNSNSAYETSYTLTWDAESYYPITQYRLMYRKSKGEDSSDTISDEWIDLTEASKGSKGVGDRHSLRHTITGLQPATDYEAAVQVKNKFQWGTRAKFNFSTRKEVMSLQTTSSLSSVTFTSSMAVVATVVAVCLVF</sequence>
<dbReference type="GO" id="GO:0008046">
    <property type="term" value="F:axon guidance receptor activity"/>
    <property type="evidence" value="ECO:0007669"/>
    <property type="project" value="TreeGrafter"/>
</dbReference>
<dbReference type="PANTHER" id="PTHR45080">
    <property type="entry name" value="CONTACTIN 5"/>
    <property type="match status" value="1"/>
</dbReference>
<dbReference type="EMBL" id="IACT01005698">
    <property type="protein sequence ID" value="LAC24844.1"/>
    <property type="molecule type" value="mRNA"/>
</dbReference>
<evidence type="ECO:0000256" key="1">
    <source>
        <dbReference type="ARBA" id="ARBA00022737"/>
    </source>
</evidence>
<feature type="signal peptide" evidence="4">
    <location>
        <begin position="1"/>
        <end position="18"/>
    </location>
</feature>
<dbReference type="Gene3D" id="2.60.40.10">
    <property type="entry name" value="Immunoglobulins"/>
    <property type="match status" value="4"/>
</dbReference>
<feature type="chain" id="PRO_5036320802" evidence="4">
    <location>
        <begin position="19"/>
        <end position="457"/>
    </location>
</feature>
<evidence type="ECO:0000256" key="3">
    <source>
        <dbReference type="ARBA" id="ARBA00023319"/>
    </source>
</evidence>
<dbReference type="PANTHER" id="PTHR45080:SF33">
    <property type="entry name" value="IG-LIKE DOMAIN-CONTAINING PROTEIN"/>
    <property type="match status" value="1"/>
</dbReference>
<dbReference type="Pfam" id="PF13927">
    <property type="entry name" value="Ig_3"/>
    <property type="match status" value="1"/>
</dbReference>
<dbReference type="InterPro" id="IPR050958">
    <property type="entry name" value="Cell_Adh-Cytoskel_Orgn"/>
</dbReference>
<protein>
    <submittedName>
        <fullName evidence="7 8">Protein amalgam-like</fullName>
    </submittedName>
</protein>
<keyword evidence="4" id="KW-0732">Signal</keyword>
<dbReference type="InterPro" id="IPR036116">
    <property type="entry name" value="FN3_sf"/>
</dbReference>
<name>A0A2P2I635_9CRUS</name>
<dbReference type="SMART" id="SM00409">
    <property type="entry name" value="IG"/>
    <property type="match status" value="3"/>
</dbReference>
<accession>A0A2P2I635</accession>
<dbReference type="InterPro" id="IPR003961">
    <property type="entry name" value="FN3_dom"/>
</dbReference>
<dbReference type="GO" id="GO:0007156">
    <property type="term" value="P:homophilic cell adhesion via plasma membrane adhesion molecules"/>
    <property type="evidence" value="ECO:0007669"/>
    <property type="project" value="TreeGrafter"/>
</dbReference>
<evidence type="ECO:0000313" key="8">
    <source>
        <dbReference type="EMBL" id="LAC24844.1"/>
    </source>
</evidence>
<dbReference type="GO" id="GO:0050808">
    <property type="term" value="P:synapse organization"/>
    <property type="evidence" value="ECO:0007669"/>
    <property type="project" value="TreeGrafter"/>
</dbReference>
<evidence type="ECO:0000313" key="7">
    <source>
        <dbReference type="EMBL" id="LAB69479.1"/>
    </source>
</evidence>
<reference evidence="8" key="1">
    <citation type="submission" date="2017-11" db="EMBL/GenBank/DDBJ databases">
        <title>The sensing device of the deep-sea amphipod.</title>
        <authorList>
            <person name="Kobayashi H."/>
            <person name="Nagahama T."/>
            <person name="Arai W."/>
            <person name="Sasagawa Y."/>
            <person name="Umeda M."/>
            <person name="Hayashi T."/>
            <person name="Nikaido I."/>
            <person name="Watanabe H."/>
            <person name="Oguri K."/>
            <person name="Kitazato H."/>
            <person name="Fujioka K."/>
            <person name="Kido Y."/>
            <person name="Takami H."/>
        </authorList>
    </citation>
    <scope>NUCLEOTIDE SEQUENCE</scope>
    <source>
        <tissue evidence="8">Whole body</tissue>
    </source>
</reference>
<dbReference type="InterPro" id="IPR036179">
    <property type="entry name" value="Ig-like_dom_sf"/>
</dbReference>
<dbReference type="SUPFAM" id="SSF49265">
    <property type="entry name" value="Fibronectin type III"/>
    <property type="match status" value="1"/>
</dbReference>